<evidence type="ECO:0000313" key="2">
    <source>
        <dbReference type="Proteomes" id="UP000499080"/>
    </source>
</evidence>
<accession>A0A4Y2P4L3</accession>
<organism evidence="1 2">
    <name type="scientific">Araneus ventricosus</name>
    <name type="common">Orbweaver spider</name>
    <name type="synonym">Epeira ventricosa</name>
    <dbReference type="NCBI Taxonomy" id="182803"/>
    <lineage>
        <taxon>Eukaryota</taxon>
        <taxon>Metazoa</taxon>
        <taxon>Ecdysozoa</taxon>
        <taxon>Arthropoda</taxon>
        <taxon>Chelicerata</taxon>
        <taxon>Arachnida</taxon>
        <taxon>Araneae</taxon>
        <taxon>Araneomorphae</taxon>
        <taxon>Entelegynae</taxon>
        <taxon>Araneoidea</taxon>
        <taxon>Araneidae</taxon>
        <taxon>Araneus</taxon>
    </lineage>
</organism>
<sequence>MALVKATVLLYNVSEIKRMAEFLRPEQEPDKWHDLIEAKVSALRLPKVLHEKLITVAEDACEFLGFFFKTHTMLQRYRDYNVRCDCLNGIVLSRYLRTDPEGFLDGAKTIELIARDRRIDSLFRYLLVRINDLDTSILEPPMNEPDYEDDRFLRWVQGAYRVKGVYPQVEYVYFPHSPQSE</sequence>
<proteinExistence type="predicted"/>
<protein>
    <submittedName>
        <fullName evidence="1">Uncharacterized protein</fullName>
    </submittedName>
</protein>
<gene>
    <name evidence="1" type="ORF">AVEN_262268_1</name>
</gene>
<dbReference type="EMBL" id="BGPR01010467">
    <property type="protein sequence ID" value="GBN46314.1"/>
    <property type="molecule type" value="Genomic_DNA"/>
</dbReference>
<comment type="caution">
    <text evidence="1">The sequence shown here is derived from an EMBL/GenBank/DDBJ whole genome shotgun (WGS) entry which is preliminary data.</text>
</comment>
<dbReference type="Proteomes" id="UP000499080">
    <property type="component" value="Unassembled WGS sequence"/>
</dbReference>
<dbReference type="AlphaFoldDB" id="A0A4Y2P4L3"/>
<reference evidence="1 2" key="1">
    <citation type="journal article" date="2019" name="Sci. Rep.">
        <title>Orb-weaving spider Araneus ventricosus genome elucidates the spidroin gene catalogue.</title>
        <authorList>
            <person name="Kono N."/>
            <person name="Nakamura H."/>
            <person name="Ohtoshi R."/>
            <person name="Moran D.A.P."/>
            <person name="Shinohara A."/>
            <person name="Yoshida Y."/>
            <person name="Fujiwara M."/>
            <person name="Mori M."/>
            <person name="Tomita M."/>
            <person name="Arakawa K."/>
        </authorList>
    </citation>
    <scope>NUCLEOTIDE SEQUENCE [LARGE SCALE GENOMIC DNA]</scope>
</reference>
<name>A0A4Y2P4L3_ARAVE</name>
<keyword evidence="2" id="KW-1185">Reference proteome</keyword>
<evidence type="ECO:0000313" key="1">
    <source>
        <dbReference type="EMBL" id="GBN46314.1"/>
    </source>
</evidence>